<evidence type="ECO:0000313" key="3">
    <source>
        <dbReference type="EMBL" id="MBB6690306.1"/>
    </source>
</evidence>
<evidence type="ECO:0000259" key="2">
    <source>
        <dbReference type="Pfam" id="PF02371"/>
    </source>
</evidence>
<sequence>MSHILFVGIDVSSKNNVVCCLPEGDSAKPLSRFTVSNDEPGVLAFQERILALMQKHNLSSIRFGLEATGCYSSHLARYLESVLSFSPHEHSVYVFNPSLIKVFKKSHFLDAPKNDRVDAWFIAAKLRSGHLPRAFTWSETNAALQRLCRTRFHVVQNLTRETNFLLTHLFLKFSSYTAGPFGKKTSATSLAVMEHFASVENIIDMSVDDLVAFVARCGKNRFENPQEVAQALQKAARSSYRLPKAMADAVNLAMASNIRIIRSLQEQAKSLQKAIEEHLATIPQTLTSVPGIGPIFAAGLISEIGDIQRFPNQTALAKYAGLSWTESQSGDFKGVESRLIKSGNRYLKYYFIEAAKSVQVHDTVFAQYFSLKAAEPAKYAEKRALALTARKLVRLVDYLLRTNRLYEPREVNRQHG</sequence>
<dbReference type="EMBL" id="JACJVR010000006">
    <property type="protein sequence ID" value="MBB6690306.1"/>
    <property type="molecule type" value="Genomic_DNA"/>
</dbReference>
<dbReference type="Pfam" id="PF02371">
    <property type="entry name" value="Transposase_20"/>
    <property type="match status" value="1"/>
</dbReference>
<feature type="domain" description="Transposase IS110-like N-terminal" evidence="1">
    <location>
        <begin position="7"/>
        <end position="169"/>
    </location>
</feature>
<reference evidence="3 4" key="1">
    <citation type="submission" date="2020-08" db="EMBL/GenBank/DDBJ databases">
        <title>Cohnella phylogeny.</title>
        <authorList>
            <person name="Dunlap C."/>
        </authorList>
    </citation>
    <scope>NUCLEOTIDE SEQUENCE [LARGE SCALE GENOMIC DNA]</scope>
    <source>
        <strain evidence="3 4">DSM 25239</strain>
    </source>
</reference>
<dbReference type="Proteomes" id="UP000553776">
    <property type="component" value="Unassembled WGS sequence"/>
</dbReference>
<dbReference type="Pfam" id="PF01548">
    <property type="entry name" value="DEDD_Tnp_IS110"/>
    <property type="match status" value="1"/>
</dbReference>
<dbReference type="GO" id="GO:0006313">
    <property type="term" value="P:DNA transposition"/>
    <property type="evidence" value="ECO:0007669"/>
    <property type="project" value="InterPro"/>
</dbReference>
<dbReference type="RefSeq" id="WP_185134342.1">
    <property type="nucleotide sequence ID" value="NZ_BORM01000101.1"/>
</dbReference>
<comment type="caution">
    <text evidence="3">The sequence shown here is derived from an EMBL/GenBank/DDBJ whole genome shotgun (WGS) entry which is preliminary data.</text>
</comment>
<gene>
    <name evidence="3" type="ORF">H7B90_02730</name>
</gene>
<accession>A0A841TPQ6</accession>
<dbReference type="InterPro" id="IPR047650">
    <property type="entry name" value="Transpos_IS110"/>
</dbReference>
<dbReference type="InterPro" id="IPR003346">
    <property type="entry name" value="Transposase_20"/>
</dbReference>
<dbReference type="GO" id="GO:0004803">
    <property type="term" value="F:transposase activity"/>
    <property type="evidence" value="ECO:0007669"/>
    <property type="project" value="InterPro"/>
</dbReference>
<evidence type="ECO:0000313" key="4">
    <source>
        <dbReference type="Proteomes" id="UP000553776"/>
    </source>
</evidence>
<dbReference type="AlphaFoldDB" id="A0A841TPQ6"/>
<protein>
    <submittedName>
        <fullName evidence="3">IS110 family transposase</fullName>
    </submittedName>
</protein>
<organism evidence="3 4">
    <name type="scientific">Cohnella xylanilytica</name>
    <dbReference type="NCBI Taxonomy" id="557555"/>
    <lineage>
        <taxon>Bacteria</taxon>
        <taxon>Bacillati</taxon>
        <taxon>Bacillota</taxon>
        <taxon>Bacilli</taxon>
        <taxon>Bacillales</taxon>
        <taxon>Paenibacillaceae</taxon>
        <taxon>Cohnella</taxon>
    </lineage>
</organism>
<dbReference type="InterPro" id="IPR002525">
    <property type="entry name" value="Transp_IS110-like_N"/>
</dbReference>
<dbReference type="PANTHER" id="PTHR33055:SF13">
    <property type="entry name" value="TRANSPOSASE"/>
    <property type="match status" value="1"/>
</dbReference>
<evidence type="ECO:0000259" key="1">
    <source>
        <dbReference type="Pfam" id="PF01548"/>
    </source>
</evidence>
<proteinExistence type="predicted"/>
<name>A0A841TPQ6_9BACL</name>
<keyword evidence="4" id="KW-1185">Reference proteome</keyword>
<dbReference type="NCBIfam" id="NF033542">
    <property type="entry name" value="transpos_IS110"/>
    <property type="match status" value="1"/>
</dbReference>
<dbReference type="PANTHER" id="PTHR33055">
    <property type="entry name" value="TRANSPOSASE FOR INSERTION SEQUENCE ELEMENT IS1111A"/>
    <property type="match status" value="1"/>
</dbReference>
<feature type="domain" description="Transposase IS116/IS110/IS902 C-terminal" evidence="2">
    <location>
        <begin position="284"/>
        <end position="369"/>
    </location>
</feature>
<dbReference type="GO" id="GO:0003677">
    <property type="term" value="F:DNA binding"/>
    <property type="evidence" value="ECO:0007669"/>
    <property type="project" value="InterPro"/>
</dbReference>